<organism evidence="2 3">
    <name type="scientific">Mesobacillus persicus</name>
    <dbReference type="NCBI Taxonomy" id="930146"/>
    <lineage>
        <taxon>Bacteria</taxon>
        <taxon>Bacillati</taxon>
        <taxon>Bacillota</taxon>
        <taxon>Bacilli</taxon>
        <taxon>Bacillales</taxon>
        <taxon>Bacillaceae</taxon>
        <taxon>Mesobacillus</taxon>
    </lineage>
</organism>
<evidence type="ECO:0000313" key="3">
    <source>
        <dbReference type="Proteomes" id="UP000198553"/>
    </source>
</evidence>
<accession>A0A1H8I6X0</accession>
<dbReference type="InterPro" id="IPR019734">
    <property type="entry name" value="TPR_rpt"/>
</dbReference>
<dbReference type="RefSeq" id="WP_090749288.1">
    <property type="nucleotide sequence ID" value="NZ_FOBW01000016.1"/>
</dbReference>
<dbReference type="Proteomes" id="UP000198553">
    <property type="component" value="Unassembled WGS sequence"/>
</dbReference>
<keyword evidence="1" id="KW-0802">TPR repeat</keyword>
<keyword evidence="3" id="KW-1185">Reference proteome</keyword>
<dbReference type="EMBL" id="FOBW01000016">
    <property type="protein sequence ID" value="SEN64570.1"/>
    <property type="molecule type" value="Genomic_DNA"/>
</dbReference>
<gene>
    <name evidence="2" type="ORF">SAMN05192533_11690</name>
</gene>
<name>A0A1H8I6X0_9BACI</name>
<evidence type="ECO:0000313" key="2">
    <source>
        <dbReference type="EMBL" id="SEN64570.1"/>
    </source>
</evidence>
<dbReference type="AlphaFoldDB" id="A0A1H8I6X0"/>
<dbReference type="OrthoDB" id="2676051at2"/>
<dbReference type="InterPro" id="IPR011990">
    <property type="entry name" value="TPR-like_helical_dom_sf"/>
</dbReference>
<protein>
    <submittedName>
        <fullName evidence="2">Uncharacterized protein</fullName>
    </submittedName>
</protein>
<sequence length="464" mass="55365">MKQDEFLLYDYHKSIQLHAERATFYLQGEIIEAFTNGQEVYYLLFFKQQFLTAFKAKSLRRRSFIEKAFKQGMVFEAPHPFIEILLDSNPPLKSISFNQLNKKLQMTYTLQEKAFILTFLESFIQKKQLFDEISSIFYDYRRNGQLSMGYQIVQILKGFAPNHRLVKQLTSNMEYIKYANMYNQTPEKLVAKDPVFAEKYLYSQKDSEQHFQQLSSQYEKESRWLDLMALFIYKLLKTPTTDDYRSLLHLLEKHLNEKDRVVVLEKISTQIPDFLLLQKYLFDHYVSSYNMGEIFKITKRQEFHLSENQAQTFGDLLNDYDLRPHSLQPEMLKSLMSTVIKFFPEKAERLLHKSVTTLLQAHELPYIKEWLSSFKEVQPQLSLFEKLDTMYEISEDLDQMQTLGELYVEFEQFDKAIECFSWEMELKPTEVKPVQCLMNIYRELGMDQEADAYRHLCINLQRQA</sequence>
<dbReference type="STRING" id="930146.SAMN05192533_11690"/>
<feature type="repeat" description="TPR" evidence="1">
    <location>
        <begin position="397"/>
        <end position="430"/>
    </location>
</feature>
<proteinExistence type="predicted"/>
<dbReference type="Gene3D" id="1.25.40.10">
    <property type="entry name" value="Tetratricopeptide repeat domain"/>
    <property type="match status" value="1"/>
</dbReference>
<reference evidence="3" key="1">
    <citation type="submission" date="2016-10" db="EMBL/GenBank/DDBJ databases">
        <authorList>
            <person name="Varghese N."/>
            <person name="Submissions S."/>
        </authorList>
    </citation>
    <scope>NUCLEOTIDE SEQUENCE [LARGE SCALE GENOMIC DNA]</scope>
    <source>
        <strain evidence="3">B48,IBRC-M 10115,DSM 25386,CECT 8001</strain>
    </source>
</reference>
<dbReference type="SUPFAM" id="SSF48452">
    <property type="entry name" value="TPR-like"/>
    <property type="match status" value="1"/>
</dbReference>
<evidence type="ECO:0000256" key="1">
    <source>
        <dbReference type="PROSITE-ProRule" id="PRU00339"/>
    </source>
</evidence>
<dbReference type="PROSITE" id="PS50005">
    <property type="entry name" value="TPR"/>
    <property type="match status" value="1"/>
</dbReference>